<evidence type="ECO:0000313" key="2">
    <source>
        <dbReference type="EMBL" id="MCE7510317.1"/>
    </source>
</evidence>
<gene>
    <name evidence="2" type="ORF">LZG35_16880</name>
</gene>
<accession>A0A9Q3ZI37</accession>
<dbReference type="NCBIfam" id="TIGR00778">
    <property type="entry name" value="ahpD_dom"/>
    <property type="match status" value="1"/>
</dbReference>
<dbReference type="InterPro" id="IPR003779">
    <property type="entry name" value="CMD-like"/>
</dbReference>
<dbReference type="GO" id="GO:0051920">
    <property type="term" value="F:peroxiredoxin activity"/>
    <property type="evidence" value="ECO:0007669"/>
    <property type="project" value="InterPro"/>
</dbReference>
<proteinExistence type="predicted"/>
<dbReference type="GeneID" id="94685241"/>
<protein>
    <submittedName>
        <fullName evidence="2">Carboxymuconolactone decarboxylase family protein</fullName>
    </submittedName>
</protein>
<keyword evidence="3" id="KW-1185">Reference proteome</keyword>
<dbReference type="EMBL" id="JAJVKT010000022">
    <property type="protein sequence ID" value="MCE7510317.1"/>
    <property type="molecule type" value="Genomic_DNA"/>
</dbReference>
<dbReference type="PANTHER" id="PTHR34846:SF10">
    <property type="entry name" value="CYTOPLASMIC PROTEIN"/>
    <property type="match status" value="1"/>
</dbReference>
<dbReference type="RefSeq" id="WP_022996839.1">
    <property type="nucleotide sequence ID" value="NZ_CP012331.1"/>
</dbReference>
<dbReference type="PANTHER" id="PTHR34846">
    <property type="entry name" value="4-CARBOXYMUCONOLACTONE DECARBOXYLASE FAMILY PROTEIN (AFU_ORTHOLOGUE AFUA_6G11590)"/>
    <property type="match status" value="1"/>
</dbReference>
<reference evidence="2" key="1">
    <citation type="submission" date="2022-01" db="EMBL/GenBank/DDBJ databases">
        <authorList>
            <person name="Karlyshev A.V."/>
            <person name="Jaspars M."/>
        </authorList>
    </citation>
    <scope>NUCLEOTIDE SEQUENCE</scope>
    <source>
        <strain evidence="2">AGSA3-2</strain>
    </source>
</reference>
<dbReference type="InterPro" id="IPR004675">
    <property type="entry name" value="AhpD_core"/>
</dbReference>
<name>A0A9Q3ZI37_9GAMM</name>
<dbReference type="Pfam" id="PF02627">
    <property type="entry name" value="CMD"/>
    <property type="match status" value="1"/>
</dbReference>
<dbReference type="SUPFAM" id="SSF69118">
    <property type="entry name" value="AhpD-like"/>
    <property type="match status" value="1"/>
</dbReference>
<evidence type="ECO:0000259" key="1">
    <source>
        <dbReference type="Pfam" id="PF02627"/>
    </source>
</evidence>
<organism evidence="2 3">
    <name type="scientific">Alloalcanivorax xenomutans</name>
    <dbReference type="NCBI Taxonomy" id="1094342"/>
    <lineage>
        <taxon>Bacteria</taxon>
        <taxon>Pseudomonadati</taxon>
        <taxon>Pseudomonadota</taxon>
        <taxon>Gammaproteobacteria</taxon>
        <taxon>Oceanospirillales</taxon>
        <taxon>Alcanivoracaceae</taxon>
        <taxon>Alloalcanivorax</taxon>
    </lineage>
</organism>
<comment type="caution">
    <text evidence="2">The sequence shown here is derived from an EMBL/GenBank/DDBJ whole genome shotgun (WGS) entry which is preliminary data.</text>
</comment>
<dbReference type="KEGG" id="axe:P40_02355"/>
<dbReference type="InterPro" id="IPR029032">
    <property type="entry name" value="AhpD-like"/>
</dbReference>
<evidence type="ECO:0000313" key="3">
    <source>
        <dbReference type="Proteomes" id="UP001107961"/>
    </source>
</evidence>
<dbReference type="Proteomes" id="UP001107961">
    <property type="component" value="Unassembled WGS sequence"/>
</dbReference>
<sequence>MKARFDFYSASPDTMKAVFATQKVIDATGLEQRLVELVKLRASQINGCLFCMSMHAADARNRGIPDEVLDTLPGWHEAPWFSQRERAALAWTDHLTRLSDAGHDDEALYQALADQFTEKECTDLTYVIGVINMLNRFGVGFRRAPD</sequence>
<dbReference type="AlphaFoldDB" id="A0A9Q3ZI37"/>
<dbReference type="Gene3D" id="1.20.1290.10">
    <property type="entry name" value="AhpD-like"/>
    <property type="match status" value="1"/>
</dbReference>
<feature type="domain" description="Carboxymuconolactone decarboxylase-like" evidence="1">
    <location>
        <begin position="12"/>
        <end position="93"/>
    </location>
</feature>